<dbReference type="OrthoDB" id="5185945at2"/>
<dbReference type="Pfam" id="PF11253">
    <property type="entry name" value="DUF3052"/>
    <property type="match status" value="1"/>
</dbReference>
<comment type="caution">
    <text evidence="1">The sequence shown here is derived from an EMBL/GenBank/DDBJ whole genome shotgun (WGS) entry which is preliminary data.</text>
</comment>
<organism evidence="1 2">
    <name type="scientific">Arcanobacterium bovis</name>
    <dbReference type="NCBI Taxonomy" id="2529275"/>
    <lineage>
        <taxon>Bacteria</taxon>
        <taxon>Bacillati</taxon>
        <taxon>Actinomycetota</taxon>
        <taxon>Actinomycetes</taxon>
        <taxon>Actinomycetales</taxon>
        <taxon>Actinomycetaceae</taxon>
        <taxon>Arcanobacterium</taxon>
    </lineage>
</organism>
<dbReference type="AlphaFoldDB" id="A0A4Q9V167"/>
<dbReference type="Proteomes" id="UP000293036">
    <property type="component" value="Unassembled WGS sequence"/>
</dbReference>
<reference evidence="1 2" key="1">
    <citation type="submission" date="2019-02" db="EMBL/GenBank/DDBJ databases">
        <title>Arcanobacterium bovis sp. nov., isolated from the milk of a cow with mastitis.</title>
        <authorList>
            <person name="Sammra O."/>
            <person name="Foster G."/>
            <person name="Hassan A."/>
            <person name="Alssahen M."/>
            <person name="Laemmler C."/>
            <person name="Borowiak M."/>
            <person name="Malorny B."/>
            <person name="Abdulmawjood A."/>
        </authorList>
    </citation>
    <scope>NUCLEOTIDE SEQUENCE [LARGE SCALE GENOMIC DNA]</scope>
    <source>
        <strain evidence="1 2">C605018/01/1</strain>
    </source>
</reference>
<gene>
    <name evidence="1" type="ORF">EZJ44_02505</name>
</gene>
<dbReference type="EMBL" id="SJDT01000002">
    <property type="protein sequence ID" value="TBW22795.1"/>
    <property type="molecule type" value="Genomic_DNA"/>
</dbReference>
<sequence length="136" mass="14430">MSGTTTGEKLGFKLGDVVQEFGYDDDVDFDLRESIETMTGQQLEDEDYRGAADAVVAWWRSDDGNVDDLTDYLVDCAASLDSGSGAIWCLVPVVSSAFHVATADVAEAAKTAGLSVPSSVALGGDWTAYRIVSRGH</sequence>
<proteinExistence type="predicted"/>
<evidence type="ECO:0000313" key="2">
    <source>
        <dbReference type="Proteomes" id="UP000293036"/>
    </source>
</evidence>
<name>A0A4Q9V167_9ACTO</name>
<accession>A0A4Q9V167</accession>
<dbReference type="InterPro" id="IPR021412">
    <property type="entry name" value="DUF3052"/>
</dbReference>
<evidence type="ECO:0000313" key="1">
    <source>
        <dbReference type="EMBL" id="TBW22795.1"/>
    </source>
</evidence>
<dbReference type="RefSeq" id="WP_131279803.1">
    <property type="nucleotide sequence ID" value="NZ_JBHSLR010000009.1"/>
</dbReference>
<keyword evidence="2" id="KW-1185">Reference proteome</keyword>
<protein>
    <submittedName>
        <fullName evidence="1">DUF3052 domain-containing protein</fullName>
    </submittedName>
</protein>